<dbReference type="Ensembl" id="ENSCMMT00000031490.1">
    <property type="protein sequence ID" value="ENSCMMP00000028887.1"/>
    <property type="gene ID" value="ENSCMMG00000017550.1"/>
</dbReference>
<proteinExistence type="predicted"/>
<evidence type="ECO:0000256" key="1">
    <source>
        <dbReference type="SAM" id="MobiDB-lite"/>
    </source>
</evidence>
<organism evidence="2 3">
    <name type="scientific">Cairina moschata</name>
    <name type="common">Muscovy duck</name>
    <dbReference type="NCBI Taxonomy" id="8855"/>
    <lineage>
        <taxon>Eukaryota</taxon>
        <taxon>Metazoa</taxon>
        <taxon>Chordata</taxon>
        <taxon>Craniata</taxon>
        <taxon>Vertebrata</taxon>
        <taxon>Euteleostomi</taxon>
        <taxon>Archelosauria</taxon>
        <taxon>Archosauria</taxon>
        <taxon>Dinosauria</taxon>
        <taxon>Saurischia</taxon>
        <taxon>Theropoda</taxon>
        <taxon>Coelurosauria</taxon>
        <taxon>Aves</taxon>
        <taxon>Neognathae</taxon>
        <taxon>Galloanserae</taxon>
        <taxon>Anseriformes</taxon>
        <taxon>Anatidae</taxon>
        <taxon>Anatinae</taxon>
        <taxon>Cairina</taxon>
    </lineage>
</organism>
<accession>A0A8C3D6Y2</accession>
<reference evidence="2" key="1">
    <citation type="submission" date="2018-09" db="EMBL/GenBank/DDBJ databases">
        <title>Common duck and Muscovy duck high density SNP chip.</title>
        <authorList>
            <person name="Vignal A."/>
            <person name="Thebault N."/>
            <person name="Warren W.C."/>
        </authorList>
    </citation>
    <scope>NUCLEOTIDE SEQUENCE [LARGE SCALE GENOMIC DNA]</scope>
</reference>
<reference evidence="2" key="2">
    <citation type="submission" date="2025-08" db="UniProtKB">
        <authorList>
            <consortium name="Ensembl"/>
        </authorList>
    </citation>
    <scope>IDENTIFICATION</scope>
</reference>
<dbReference type="AlphaFoldDB" id="A0A8C3D6Y2"/>
<name>A0A8C3D6Y2_CAIMO</name>
<keyword evidence="3" id="KW-1185">Reference proteome</keyword>
<reference evidence="2" key="3">
    <citation type="submission" date="2025-09" db="UniProtKB">
        <authorList>
            <consortium name="Ensembl"/>
        </authorList>
    </citation>
    <scope>IDENTIFICATION</scope>
</reference>
<feature type="compositionally biased region" description="Polar residues" evidence="1">
    <location>
        <begin position="85"/>
        <end position="94"/>
    </location>
</feature>
<protein>
    <submittedName>
        <fullName evidence="2">Uncharacterized protein</fullName>
    </submittedName>
</protein>
<evidence type="ECO:0000313" key="3">
    <source>
        <dbReference type="Proteomes" id="UP000694556"/>
    </source>
</evidence>
<evidence type="ECO:0000313" key="2">
    <source>
        <dbReference type="Ensembl" id="ENSCMMP00000028887.1"/>
    </source>
</evidence>
<dbReference type="Proteomes" id="UP000694556">
    <property type="component" value="Chromosome 27"/>
</dbReference>
<sequence length="148" mass="15656">QQLRTGIPPRAGAASRGISIASLPQKSSASPGCIQALILPAGGFFLAPCFWPNSSLAESRLENRPAHWEHGGADPQGCPSPPNTSFPSKLRPQSSSPPPIHFSPGDQSTFQGTAALRAVLLSPWEMSFTFPTSSTAQGFHPPHCSSRR</sequence>
<feature type="region of interest" description="Disordered" evidence="1">
    <location>
        <begin position="66"/>
        <end position="108"/>
    </location>
</feature>